<proteinExistence type="predicted"/>
<dbReference type="AlphaFoldDB" id="A0A1J8QST8"/>
<evidence type="ECO:0000313" key="1">
    <source>
        <dbReference type="EMBL" id="OJA12490.1"/>
    </source>
</evidence>
<gene>
    <name evidence="1" type="ORF">AZE42_08785</name>
</gene>
<evidence type="ECO:0000313" key="2">
    <source>
        <dbReference type="Proteomes" id="UP000183567"/>
    </source>
</evidence>
<protein>
    <submittedName>
        <fullName evidence="1">Uncharacterized protein</fullName>
    </submittedName>
</protein>
<accession>A0A1J8QST8</accession>
<organism evidence="1 2">
    <name type="scientific">Rhizopogon vesiculosus</name>
    <dbReference type="NCBI Taxonomy" id="180088"/>
    <lineage>
        <taxon>Eukaryota</taxon>
        <taxon>Fungi</taxon>
        <taxon>Dikarya</taxon>
        <taxon>Basidiomycota</taxon>
        <taxon>Agaricomycotina</taxon>
        <taxon>Agaricomycetes</taxon>
        <taxon>Agaricomycetidae</taxon>
        <taxon>Boletales</taxon>
        <taxon>Suillineae</taxon>
        <taxon>Rhizopogonaceae</taxon>
        <taxon>Rhizopogon</taxon>
    </lineage>
</organism>
<reference evidence="1 2" key="1">
    <citation type="submission" date="2016-03" db="EMBL/GenBank/DDBJ databases">
        <title>Comparative genomics of the ectomycorrhizal sister species Rhizopogon vinicolor and Rhizopogon vesiculosus (Basidiomycota: Boletales) reveals a divergence of the mating type B locus.</title>
        <authorList>
            <person name="Mujic A.B."/>
            <person name="Kuo A."/>
            <person name="Tritt A."/>
            <person name="Lipzen A."/>
            <person name="Chen C."/>
            <person name="Johnson J."/>
            <person name="Sharma A."/>
            <person name="Barry K."/>
            <person name="Grigoriev I.V."/>
            <person name="Spatafora J.W."/>
        </authorList>
    </citation>
    <scope>NUCLEOTIDE SEQUENCE [LARGE SCALE GENOMIC DNA]</scope>
    <source>
        <strain evidence="1 2">AM-OR11-056</strain>
    </source>
</reference>
<sequence>MNLVSEGRSRAFPVAVAILVFLNFCESVT</sequence>
<comment type="caution">
    <text evidence="1">The sequence shown here is derived from an EMBL/GenBank/DDBJ whole genome shotgun (WGS) entry which is preliminary data.</text>
</comment>
<keyword evidence="2" id="KW-1185">Reference proteome</keyword>
<dbReference type="EMBL" id="LVVM01004640">
    <property type="protein sequence ID" value="OJA12490.1"/>
    <property type="molecule type" value="Genomic_DNA"/>
</dbReference>
<dbReference type="Proteomes" id="UP000183567">
    <property type="component" value="Unassembled WGS sequence"/>
</dbReference>
<name>A0A1J8QST8_9AGAM</name>